<dbReference type="AlphaFoldDB" id="A0A177XYD7"/>
<proteinExistence type="predicted"/>
<accession>A0A177XYD7</accession>
<evidence type="ECO:0000313" key="2">
    <source>
        <dbReference type="Proteomes" id="UP000078406"/>
    </source>
</evidence>
<dbReference type="EMBL" id="LLEI02000043">
    <property type="protein sequence ID" value="OAJ93285.1"/>
    <property type="molecule type" value="Genomic_DNA"/>
</dbReference>
<sequence>MPATSDSRAYKQLIQDRYTPDKIRILSEGDSWLNYPRRYFIFGKDANVVDHLADRNNLLIYNTSSNGDEAIDMISGDEKLSLLKRLSHNEFDLLLFSGGGNDIVGRYDFGFFIREKQPGMDWQQCILEHRVEMKLKQIENAYRVLCELTMEYSKNPDIKIVTHTYDFVQPNPTGFELFDIIPVGKSWVYPYLKAKKITDASDQEKIINHLLTRFKQRLIEVANDYEILTVVDTQGLLNSDQWRNEIHPTSEGFGVVADHIYHQAIA</sequence>
<organism evidence="1 2">
    <name type="scientific">Vibrio bivalvicida</name>
    <dbReference type="NCBI Taxonomy" id="1276888"/>
    <lineage>
        <taxon>Bacteria</taxon>
        <taxon>Pseudomonadati</taxon>
        <taxon>Pseudomonadota</taxon>
        <taxon>Gammaproteobacteria</taxon>
        <taxon>Vibrionales</taxon>
        <taxon>Vibrionaceae</taxon>
        <taxon>Vibrio</taxon>
        <taxon>Vibrio oreintalis group</taxon>
    </lineage>
</organism>
<dbReference type="InterPro" id="IPR036514">
    <property type="entry name" value="SGNH_hydro_sf"/>
</dbReference>
<evidence type="ECO:0000313" key="1">
    <source>
        <dbReference type="EMBL" id="OAJ93285.1"/>
    </source>
</evidence>
<name>A0A177XYD7_9VIBR</name>
<dbReference type="Proteomes" id="UP000078406">
    <property type="component" value="Unassembled WGS sequence"/>
</dbReference>
<dbReference type="GO" id="GO:0016788">
    <property type="term" value="F:hydrolase activity, acting on ester bonds"/>
    <property type="evidence" value="ECO:0007669"/>
    <property type="project" value="UniProtKB-ARBA"/>
</dbReference>
<reference evidence="1 2" key="1">
    <citation type="journal article" date="2016" name="Syst. Appl. Microbiol.">
        <title>Vibrio bivalvicida sp. nov., a novel larval pathogen for bivalve molluscs reared in a hatchery.</title>
        <authorList>
            <person name="Dubert J."/>
            <person name="Romalde J.L."/>
            <person name="Prado S."/>
            <person name="Barja J.L."/>
        </authorList>
    </citation>
    <scope>NUCLEOTIDE SEQUENCE [LARGE SCALE GENOMIC DNA]</scope>
    <source>
        <strain evidence="1 2">605</strain>
    </source>
</reference>
<dbReference type="SUPFAM" id="SSF52266">
    <property type="entry name" value="SGNH hydrolase"/>
    <property type="match status" value="1"/>
</dbReference>
<gene>
    <name evidence="1" type="ORF">APB76_15085</name>
</gene>
<protein>
    <submittedName>
        <fullName evidence="1">Peptidase C14</fullName>
    </submittedName>
</protein>
<dbReference type="RefSeq" id="WP_054961785.1">
    <property type="nucleotide sequence ID" value="NZ_LLEI02000043.1"/>
</dbReference>
<dbReference type="Gene3D" id="3.40.50.1110">
    <property type="entry name" value="SGNH hydrolase"/>
    <property type="match status" value="1"/>
</dbReference>
<comment type="caution">
    <text evidence="1">The sequence shown here is derived from an EMBL/GenBank/DDBJ whole genome shotgun (WGS) entry which is preliminary data.</text>
</comment>